<dbReference type="EMBL" id="JAPCWZ010000007">
    <property type="protein sequence ID" value="KAK8855273.1"/>
    <property type="molecule type" value="Genomic_DNA"/>
</dbReference>
<sequence>MPGEILRSTRGPYSTLEVSYPDPQDKTVVPVANEKIPDTSRDGNISNGTNSHLHSSDDQNGMEAVQENDTKGLPGYKRPRCGLSPLTFWALAVILNLVVLGAIGGGIAAAVLRRDYKSENANINSIPDPADGAGPPPQSQLSAVNWTDASNKDHKTVFYQRDGKLWLSQWDAGSVNWTHLDIESRLSPPAAGKEAVALNPRTNTPLASVVAPAAADGGGGGHPVIYLYYLDAGNTIRDIRTTGDGTASNAITWAPGDLWSKTAAPLTATANTGLAALAHYCATGCLNQNLVVFQDRGSLFWADGRNWSNATRNLSALSATSLAMFPAPFRDASSGKQDDSRRTQARLMYHRDGRIDEYIFNDKVAFGWNPGTTGIIGNVPNTQRSPGLAAAAAIDNARGLVLALRADGVGNLTSSYLPATGLWNANQPKIPKHRNLVTSFDADENGGGSSSSTAGATENRPGGEPPLAAIALTSDYLLYTLSGDNTHIRQWSWSDAGTDTFRFTERVL</sequence>
<dbReference type="Gene3D" id="2.120.10.70">
    <property type="entry name" value="Fucose-specific lectin"/>
    <property type="match status" value="1"/>
</dbReference>
<evidence type="ECO:0000256" key="2">
    <source>
        <dbReference type="SAM" id="Phobius"/>
    </source>
</evidence>
<keyword evidence="2" id="KW-1133">Transmembrane helix</keyword>
<protein>
    <recommendedName>
        <fullName evidence="5">Fucose-specific lectin</fullName>
    </recommendedName>
</protein>
<evidence type="ECO:0008006" key="5">
    <source>
        <dbReference type="Google" id="ProtNLM"/>
    </source>
</evidence>
<organism evidence="3 4">
    <name type="scientific">Apiospora arundinis</name>
    <dbReference type="NCBI Taxonomy" id="335852"/>
    <lineage>
        <taxon>Eukaryota</taxon>
        <taxon>Fungi</taxon>
        <taxon>Dikarya</taxon>
        <taxon>Ascomycota</taxon>
        <taxon>Pezizomycotina</taxon>
        <taxon>Sordariomycetes</taxon>
        <taxon>Xylariomycetidae</taxon>
        <taxon>Amphisphaeriales</taxon>
        <taxon>Apiosporaceae</taxon>
        <taxon>Apiospora</taxon>
    </lineage>
</organism>
<dbReference type="Proteomes" id="UP001390339">
    <property type="component" value="Unassembled WGS sequence"/>
</dbReference>
<keyword evidence="2" id="KW-0812">Transmembrane</keyword>
<feature type="transmembrane region" description="Helical" evidence="2">
    <location>
        <begin position="86"/>
        <end position="112"/>
    </location>
</feature>
<accession>A0ABR2HZH3</accession>
<gene>
    <name evidence="3" type="ORF">PGQ11_011185</name>
</gene>
<dbReference type="SUPFAM" id="SSF89372">
    <property type="entry name" value="Fucose-specific lectin"/>
    <property type="match status" value="1"/>
</dbReference>
<evidence type="ECO:0000313" key="3">
    <source>
        <dbReference type="EMBL" id="KAK8855273.1"/>
    </source>
</evidence>
<feature type="region of interest" description="Disordered" evidence="1">
    <location>
        <begin position="439"/>
        <end position="466"/>
    </location>
</feature>
<reference evidence="3 4" key="1">
    <citation type="journal article" date="2024" name="IMA Fungus">
        <title>Apiospora arundinis, a panoply of carbohydrate-active enzymes and secondary metabolites.</title>
        <authorList>
            <person name="Sorensen T."/>
            <person name="Petersen C."/>
            <person name="Muurmann A.T."/>
            <person name="Christiansen J.V."/>
            <person name="Brundto M.L."/>
            <person name="Overgaard C.K."/>
            <person name="Boysen A.T."/>
            <person name="Wollenberg R.D."/>
            <person name="Larsen T.O."/>
            <person name="Sorensen J.L."/>
            <person name="Nielsen K.L."/>
            <person name="Sondergaard T.E."/>
        </authorList>
    </citation>
    <scope>NUCLEOTIDE SEQUENCE [LARGE SCALE GENOMIC DNA]</scope>
    <source>
        <strain evidence="3 4">AAU 773</strain>
    </source>
</reference>
<keyword evidence="2" id="KW-0472">Membrane</keyword>
<keyword evidence="4" id="KW-1185">Reference proteome</keyword>
<feature type="region of interest" description="Disordered" evidence="1">
    <location>
        <begin position="1"/>
        <end position="76"/>
    </location>
</feature>
<evidence type="ECO:0000313" key="4">
    <source>
        <dbReference type="Proteomes" id="UP001390339"/>
    </source>
</evidence>
<feature type="compositionally biased region" description="Polar residues" evidence="1">
    <location>
        <begin position="42"/>
        <end position="53"/>
    </location>
</feature>
<evidence type="ECO:0000256" key="1">
    <source>
        <dbReference type="SAM" id="MobiDB-lite"/>
    </source>
</evidence>
<comment type="caution">
    <text evidence="3">The sequence shown here is derived from an EMBL/GenBank/DDBJ whole genome shotgun (WGS) entry which is preliminary data.</text>
</comment>
<name>A0ABR2HZH3_9PEZI</name>
<proteinExistence type="predicted"/>